<evidence type="ECO:0000313" key="1">
    <source>
        <dbReference type="EMBL" id="KAE9327906.1"/>
    </source>
</evidence>
<sequence>MTADAKSGGGLERFNGKSYTMWKDKLLTHVNSLDHVYQTKLLEKRQLGAKVLMADFLRINPNKPLSPTTETPEQEALGVMWDVVHWTRGRGDLQNLLNQVLPNFFLSALPDVVSAMSHVRLSGCWKRTLDKGTRRASLYKRGPGLS</sequence>
<name>A0A6A4EU34_9STRA</name>
<accession>A0A6A4EU34</accession>
<dbReference type="Proteomes" id="UP000434957">
    <property type="component" value="Unassembled WGS sequence"/>
</dbReference>
<dbReference type="EMBL" id="QXFT01001130">
    <property type="protein sequence ID" value="KAE9327906.1"/>
    <property type="molecule type" value="Genomic_DNA"/>
</dbReference>
<organism evidence="1 2">
    <name type="scientific">Phytophthora rubi</name>
    <dbReference type="NCBI Taxonomy" id="129364"/>
    <lineage>
        <taxon>Eukaryota</taxon>
        <taxon>Sar</taxon>
        <taxon>Stramenopiles</taxon>
        <taxon>Oomycota</taxon>
        <taxon>Peronosporomycetes</taxon>
        <taxon>Peronosporales</taxon>
        <taxon>Peronosporaceae</taxon>
        <taxon>Phytophthora</taxon>
    </lineage>
</organism>
<evidence type="ECO:0000313" key="2">
    <source>
        <dbReference type="Proteomes" id="UP000434957"/>
    </source>
</evidence>
<reference evidence="1 2" key="1">
    <citation type="submission" date="2018-08" db="EMBL/GenBank/DDBJ databases">
        <title>Genomic investigation of the strawberry pathogen Phytophthora fragariae indicates pathogenicity is determined by transcriptional variation in three key races.</title>
        <authorList>
            <person name="Adams T.M."/>
            <person name="Armitage A.D."/>
            <person name="Sobczyk M.K."/>
            <person name="Bates H.J."/>
            <person name="Dunwell J.M."/>
            <person name="Nellist C.F."/>
            <person name="Harrison R.J."/>
        </authorList>
    </citation>
    <scope>NUCLEOTIDE SEQUENCE [LARGE SCALE GENOMIC DNA]</scope>
    <source>
        <strain evidence="1 2">SCRP333</strain>
    </source>
</reference>
<comment type="caution">
    <text evidence="1">The sequence shown here is derived from an EMBL/GenBank/DDBJ whole genome shotgun (WGS) entry which is preliminary data.</text>
</comment>
<protein>
    <submittedName>
        <fullName evidence="1">Uncharacterized protein</fullName>
    </submittedName>
</protein>
<keyword evidence="2" id="KW-1185">Reference proteome</keyword>
<gene>
    <name evidence="1" type="ORF">PR003_g15911</name>
</gene>
<proteinExistence type="predicted"/>
<dbReference type="AlphaFoldDB" id="A0A6A4EU34"/>